<keyword evidence="3" id="KW-0238">DNA-binding</keyword>
<evidence type="ECO:0000259" key="7">
    <source>
        <dbReference type="PROSITE" id="PS50043"/>
    </source>
</evidence>
<feature type="transmembrane region" description="Helical" evidence="6">
    <location>
        <begin position="69"/>
        <end position="92"/>
    </location>
</feature>
<feature type="domain" description="Response regulatory" evidence="8">
    <location>
        <begin position="301"/>
        <end position="423"/>
    </location>
</feature>
<evidence type="ECO:0000256" key="6">
    <source>
        <dbReference type="SAM" id="Phobius"/>
    </source>
</evidence>
<dbReference type="RefSeq" id="WP_124855684.1">
    <property type="nucleotide sequence ID" value="NZ_QGSY01000158.1"/>
</dbReference>
<dbReference type="GO" id="GO:0016020">
    <property type="term" value="C:membrane"/>
    <property type="evidence" value="ECO:0007669"/>
    <property type="project" value="InterPro"/>
</dbReference>
<dbReference type="Gene3D" id="1.20.5.1930">
    <property type="match status" value="1"/>
</dbReference>
<feature type="modified residue" description="4-aspartylphosphate" evidence="5">
    <location>
        <position position="359"/>
    </location>
</feature>
<evidence type="ECO:0000256" key="3">
    <source>
        <dbReference type="ARBA" id="ARBA00023125"/>
    </source>
</evidence>
<evidence type="ECO:0000256" key="2">
    <source>
        <dbReference type="ARBA" id="ARBA00023015"/>
    </source>
</evidence>
<dbReference type="InterPro" id="IPR036388">
    <property type="entry name" value="WH-like_DNA-bd_sf"/>
</dbReference>
<keyword evidence="6" id="KW-1133">Transmembrane helix</keyword>
<evidence type="ECO:0000256" key="1">
    <source>
        <dbReference type="ARBA" id="ARBA00022553"/>
    </source>
</evidence>
<evidence type="ECO:0000256" key="5">
    <source>
        <dbReference type="PROSITE-ProRule" id="PRU00169"/>
    </source>
</evidence>
<evidence type="ECO:0000259" key="8">
    <source>
        <dbReference type="PROSITE" id="PS50110"/>
    </source>
</evidence>
<dbReference type="PANTHER" id="PTHR43214">
    <property type="entry name" value="TWO-COMPONENT RESPONSE REGULATOR"/>
    <property type="match status" value="1"/>
</dbReference>
<dbReference type="InterPro" id="IPR036890">
    <property type="entry name" value="HATPase_C_sf"/>
</dbReference>
<dbReference type="Pfam" id="PF00072">
    <property type="entry name" value="Response_reg"/>
    <property type="match status" value="1"/>
</dbReference>
<evidence type="ECO:0000313" key="10">
    <source>
        <dbReference type="Proteomes" id="UP000266889"/>
    </source>
</evidence>
<dbReference type="GO" id="GO:0003677">
    <property type="term" value="F:DNA binding"/>
    <property type="evidence" value="ECO:0007669"/>
    <property type="project" value="UniProtKB-KW"/>
</dbReference>
<dbReference type="Pfam" id="PF00196">
    <property type="entry name" value="GerE"/>
    <property type="match status" value="1"/>
</dbReference>
<dbReference type="InterPro" id="IPR001789">
    <property type="entry name" value="Sig_transdc_resp-reg_receiver"/>
</dbReference>
<dbReference type="GO" id="GO:0046983">
    <property type="term" value="F:protein dimerization activity"/>
    <property type="evidence" value="ECO:0007669"/>
    <property type="project" value="InterPro"/>
</dbReference>
<dbReference type="Pfam" id="PF07730">
    <property type="entry name" value="HisKA_3"/>
    <property type="match status" value="1"/>
</dbReference>
<dbReference type="PROSITE" id="PS50043">
    <property type="entry name" value="HTH_LUXR_2"/>
    <property type="match status" value="1"/>
</dbReference>
<evidence type="ECO:0000313" key="9">
    <source>
        <dbReference type="EMBL" id="RQX10327.1"/>
    </source>
</evidence>
<gene>
    <name evidence="9" type="ORF">DLJ58_11585</name>
</gene>
<keyword evidence="6" id="KW-0472">Membrane</keyword>
<protein>
    <recommendedName>
        <fullName evidence="11">Two-component sensor histidine kinase</fullName>
    </recommendedName>
</protein>
<dbReference type="SUPFAM" id="SSF52172">
    <property type="entry name" value="CheY-like"/>
    <property type="match status" value="1"/>
</dbReference>
<proteinExistence type="predicted"/>
<dbReference type="CDD" id="cd17535">
    <property type="entry name" value="REC_NarL-like"/>
    <property type="match status" value="1"/>
</dbReference>
<evidence type="ECO:0008006" key="11">
    <source>
        <dbReference type="Google" id="ProtNLM"/>
    </source>
</evidence>
<dbReference type="Gene3D" id="3.30.565.10">
    <property type="entry name" value="Histidine kinase-like ATPase, C-terminal domain"/>
    <property type="match status" value="1"/>
</dbReference>
<dbReference type="GO" id="GO:0000155">
    <property type="term" value="F:phosphorelay sensor kinase activity"/>
    <property type="evidence" value="ECO:0007669"/>
    <property type="project" value="InterPro"/>
</dbReference>
<keyword evidence="6" id="KW-0812">Transmembrane</keyword>
<dbReference type="OrthoDB" id="227596at2"/>
<dbReference type="InterPro" id="IPR016032">
    <property type="entry name" value="Sig_transdc_resp-reg_C-effctor"/>
</dbReference>
<dbReference type="SMART" id="SM00448">
    <property type="entry name" value="REC"/>
    <property type="match status" value="1"/>
</dbReference>
<dbReference type="InterPro" id="IPR058245">
    <property type="entry name" value="NreC/VraR/RcsB-like_REC"/>
</dbReference>
<dbReference type="InterPro" id="IPR011006">
    <property type="entry name" value="CheY-like_superfamily"/>
</dbReference>
<dbReference type="AlphaFoldDB" id="A0A3N9XU40"/>
<evidence type="ECO:0000256" key="4">
    <source>
        <dbReference type="ARBA" id="ARBA00023163"/>
    </source>
</evidence>
<dbReference type="EMBL" id="QGSY01000158">
    <property type="protein sequence ID" value="RQX10327.1"/>
    <property type="molecule type" value="Genomic_DNA"/>
</dbReference>
<keyword evidence="1 5" id="KW-0597">Phosphoprotein</keyword>
<comment type="caution">
    <text evidence="9">The sequence shown here is derived from an EMBL/GenBank/DDBJ whole genome shotgun (WGS) entry which is preliminary data.</text>
</comment>
<dbReference type="InterPro" id="IPR000792">
    <property type="entry name" value="Tscrpt_reg_LuxR_C"/>
</dbReference>
<name>A0A3N9XU40_9ACTN</name>
<dbReference type="InterPro" id="IPR039420">
    <property type="entry name" value="WalR-like"/>
</dbReference>
<reference evidence="9 10" key="1">
    <citation type="submission" date="2018-05" db="EMBL/GenBank/DDBJ databases">
        <title>Micromonospora from Atacama Desert.</title>
        <authorList>
            <person name="Carro L."/>
            <person name="Goodfellow M."/>
            <person name="Klenk H.-P."/>
        </authorList>
    </citation>
    <scope>NUCLEOTIDE SEQUENCE [LARGE SCALE GENOMIC DNA]</scope>
    <source>
        <strain evidence="9 10">LB32</strain>
    </source>
</reference>
<keyword evidence="4" id="KW-0804">Transcription</keyword>
<feature type="transmembrane region" description="Helical" evidence="6">
    <location>
        <begin position="12"/>
        <end position="32"/>
    </location>
</feature>
<organism evidence="9 10">
    <name type="scientific">Micromonospora arida</name>
    <dbReference type="NCBI Taxonomy" id="2203715"/>
    <lineage>
        <taxon>Bacteria</taxon>
        <taxon>Bacillati</taxon>
        <taxon>Actinomycetota</taxon>
        <taxon>Actinomycetes</taxon>
        <taxon>Micromonosporales</taxon>
        <taxon>Micromonosporaceae</taxon>
        <taxon>Micromonospora</taxon>
    </lineage>
</organism>
<dbReference type="Gene3D" id="1.10.10.10">
    <property type="entry name" value="Winged helix-like DNA-binding domain superfamily/Winged helix DNA-binding domain"/>
    <property type="match status" value="1"/>
</dbReference>
<dbReference type="PROSITE" id="PS50110">
    <property type="entry name" value="RESPONSE_REGULATORY"/>
    <property type="match status" value="1"/>
</dbReference>
<keyword evidence="10" id="KW-1185">Reference proteome</keyword>
<feature type="transmembrane region" description="Helical" evidence="6">
    <location>
        <begin position="139"/>
        <end position="158"/>
    </location>
</feature>
<dbReference type="Proteomes" id="UP000266889">
    <property type="component" value="Unassembled WGS sequence"/>
</dbReference>
<dbReference type="SMART" id="SM00421">
    <property type="entry name" value="HTH_LUXR"/>
    <property type="match status" value="1"/>
</dbReference>
<dbReference type="InterPro" id="IPR013785">
    <property type="entry name" value="Aldolase_TIM"/>
</dbReference>
<dbReference type="GO" id="GO:0006355">
    <property type="term" value="P:regulation of DNA-templated transcription"/>
    <property type="evidence" value="ECO:0007669"/>
    <property type="project" value="InterPro"/>
</dbReference>
<dbReference type="PANTHER" id="PTHR43214:SF24">
    <property type="entry name" value="TRANSCRIPTIONAL REGULATORY PROTEIN NARL-RELATED"/>
    <property type="match status" value="1"/>
</dbReference>
<dbReference type="SUPFAM" id="SSF46894">
    <property type="entry name" value="C-terminal effector domain of the bipartite response regulators"/>
    <property type="match status" value="1"/>
</dbReference>
<dbReference type="CDD" id="cd06170">
    <property type="entry name" value="LuxR_C_like"/>
    <property type="match status" value="1"/>
</dbReference>
<accession>A0A3N9XU40</accession>
<feature type="transmembrane region" description="Helical" evidence="6">
    <location>
        <begin position="44"/>
        <end position="62"/>
    </location>
</feature>
<keyword evidence="2" id="KW-0805">Transcription regulation</keyword>
<dbReference type="PRINTS" id="PR00038">
    <property type="entry name" value="HTHLUXR"/>
</dbReference>
<feature type="domain" description="HTH luxR-type" evidence="7">
    <location>
        <begin position="452"/>
        <end position="517"/>
    </location>
</feature>
<sequence length="524" mass="55245">MRAPPWLDSGTLGRDLVLAGASLAGGLVLHALGWQPQVRPDADVPSALFLPPLVAVCVAVGLRRVAPRASLAVGTGALVVDTALGSSLGTVLVYTQVLYDACVYGPPRLWRWLLRITVALSLVGVVVGVLTYGQWRGAALGVLVVLAGLLPVLTGISVRQYRDQAAAERERAEQTARLVELDRRQAVSAERARMARELHDVVANHLSAVAIHATAVLSVPGLDRGQVESALRVIRESSVQGLAEMRQMIEVLREPGTGAGLATPEVVTARLAEADGLVDRVRAAGLAVRVRTDGTPGALPVGVDLAAYRIVQESLTNALKHGTGEAELTIAYRPAEVVLTVENPVRLCRELRPDVAVLDVRMPHRDGISATRAIVTDGLADVLVLTTFDLDEYVFGALRAGAAGFLLKNTDADGLVSAVRTVARGDGFIAPTVTRRLITAFAATAPGASADARAALDTLTPRERDVLACLGLGLSNQQIADRLVLAESTTKTHVSRILAKLDLRSRVQAAILAQEVGLPAPPQP</sequence>
<feature type="transmembrane region" description="Helical" evidence="6">
    <location>
        <begin position="112"/>
        <end position="132"/>
    </location>
</feature>
<dbReference type="InterPro" id="IPR011712">
    <property type="entry name" value="Sig_transdc_His_kin_sub3_dim/P"/>
</dbReference>
<dbReference type="Gene3D" id="3.20.20.70">
    <property type="entry name" value="Aldolase class I"/>
    <property type="match status" value="1"/>
</dbReference>